<dbReference type="InterPro" id="IPR016181">
    <property type="entry name" value="Acyl_CoA_acyltransferase"/>
</dbReference>
<dbReference type="InterPro" id="IPR053144">
    <property type="entry name" value="Acetyltransferase_Butenolide"/>
</dbReference>
<accession>A0A540X6K8</accession>
<dbReference type="Proteomes" id="UP000315369">
    <property type="component" value="Unassembled WGS sequence"/>
</dbReference>
<dbReference type="PANTHER" id="PTHR43233">
    <property type="entry name" value="FAMILY N-ACETYLTRANSFERASE, PUTATIVE (AFU_ORTHOLOGUE AFUA_6G03350)-RELATED"/>
    <property type="match status" value="1"/>
</dbReference>
<comment type="caution">
    <text evidence="2">The sequence shown here is derived from an EMBL/GenBank/DDBJ whole genome shotgun (WGS) entry which is preliminary data.</text>
</comment>
<keyword evidence="2" id="KW-0808">Transferase</keyword>
<dbReference type="GO" id="GO:0016747">
    <property type="term" value="F:acyltransferase activity, transferring groups other than amino-acyl groups"/>
    <property type="evidence" value="ECO:0007669"/>
    <property type="project" value="InterPro"/>
</dbReference>
<dbReference type="PROSITE" id="PS51186">
    <property type="entry name" value="GNAT"/>
    <property type="match status" value="1"/>
</dbReference>
<dbReference type="PANTHER" id="PTHR43233:SF1">
    <property type="entry name" value="FAMILY N-ACETYLTRANSFERASE, PUTATIVE (AFU_ORTHOLOGUE AFUA_6G03350)-RELATED"/>
    <property type="match status" value="1"/>
</dbReference>
<sequence length="160" mass="17977">MTQQAVSPAVSGVYVVHRQDGFVISDDSARLDVDVVHGYLTRSYWSPGISRALVEKGIRHSMVFGLYGADGAQVGYARVVTDRMSFAYLCDVFILETQQGKGLGKWLMEVVFAHPDLQGLRRFLLATRDAHGLYAQYGFTPLKSPDRFMERHDPDVYSRT</sequence>
<keyword evidence="3" id="KW-1185">Reference proteome</keyword>
<proteinExistence type="predicted"/>
<gene>
    <name evidence="2" type="ORF">FJV41_05780</name>
</gene>
<organism evidence="2 3">
    <name type="scientific">Myxococcus llanfairpwllgwyngyllgogerychwyrndrobwllllantysiliogogogochensis</name>
    <dbReference type="NCBI Taxonomy" id="2590453"/>
    <lineage>
        <taxon>Bacteria</taxon>
        <taxon>Pseudomonadati</taxon>
        <taxon>Myxococcota</taxon>
        <taxon>Myxococcia</taxon>
        <taxon>Myxococcales</taxon>
        <taxon>Cystobacterineae</taxon>
        <taxon>Myxococcaceae</taxon>
        <taxon>Myxococcus</taxon>
    </lineage>
</organism>
<dbReference type="OrthoDB" id="3216107at2"/>
<dbReference type="RefSeq" id="WP_141641400.1">
    <property type="nucleotide sequence ID" value="NZ_VIFM01000015.1"/>
</dbReference>
<evidence type="ECO:0000313" key="3">
    <source>
        <dbReference type="Proteomes" id="UP000315369"/>
    </source>
</evidence>
<dbReference type="Gene3D" id="3.40.630.30">
    <property type="match status" value="1"/>
</dbReference>
<dbReference type="AlphaFoldDB" id="A0A540X6K8"/>
<reference evidence="2 3" key="1">
    <citation type="submission" date="2019-06" db="EMBL/GenBank/DDBJ databases">
        <authorList>
            <person name="Livingstone P."/>
            <person name="Whitworth D."/>
        </authorList>
    </citation>
    <scope>NUCLEOTIDE SEQUENCE [LARGE SCALE GENOMIC DNA]</scope>
    <source>
        <strain evidence="2 3">AM401</strain>
    </source>
</reference>
<dbReference type="Pfam" id="PF13508">
    <property type="entry name" value="Acetyltransf_7"/>
    <property type="match status" value="1"/>
</dbReference>
<dbReference type="EMBL" id="VIFM01000015">
    <property type="protein sequence ID" value="TQF16926.1"/>
    <property type="molecule type" value="Genomic_DNA"/>
</dbReference>
<dbReference type="SUPFAM" id="SSF55729">
    <property type="entry name" value="Acyl-CoA N-acyltransferases (Nat)"/>
    <property type="match status" value="1"/>
</dbReference>
<dbReference type="InterPro" id="IPR000182">
    <property type="entry name" value="GNAT_dom"/>
</dbReference>
<protein>
    <submittedName>
        <fullName evidence="2">GNAT family N-acetyltransferase</fullName>
    </submittedName>
</protein>
<dbReference type="CDD" id="cd04301">
    <property type="entry name" value="NAT_SF"/>
    <property type="match status" value="1"/>
</dbReference>
<name>A0A540X6K8_9BACT</name>
<evidence type="ECO:0000259" key="1">
    <source>
        <dbReference type="PROSITE" id="PS51186"/>
    </source>
</evidence>
<feature type="domain" description="N-acetyltransferase" evidence="1">
    <location>
        <begin position="22"/>
        <end position="160"/>
    </location>
</feature>
<evidence type="ECO:0000313" key="2">
    <source>
        <dbReference type="EMBL" id="TQF16926.1"/>
    </source>
</evidence>